<dbReference type="EMBL" id="VSSQ01002350">
    <property type="protein sequence ID" value="MPM14858.1"/>
    <property type="molecule type" value="Genomic_DNA"/>
</dbReference>
<evidence type="ECO:0000313" key="13">
    <source>
        <dbReference type="EMBL" id="MPM14858.1"/>
    </source>
</evidence>
<evidence type="ECO:0000256" key="7">
    <source>
        <dbReference type="ARBA" id="ARBA00022833"/>
    </source>
</evidence>
<evidence type="ECO:0000256" key="9">
    <source>
        <dbReference type="ARBA" id="ARBA00023049"/>
    </source>
</evidence>
<dbReference type="GO" id="GO:0006508">
    <property type="term" value="P:proteolysis"/>
    <property type="evidence" value="ECO:0007669"/>
    <property type="project" value="UniProtKB-KW"/>
</dbReference>
<evidence type="ECO:0000256" key="1">
    <source>
        <dbReference type="ARBA" id="ARBA00001947"/>
    </source>
</evidence>
<reference evidence="13" key="1">
    <citation type="submission" date="2019-08" db="EMBL/GenBank/DDBJ databases">
        <authorList>
            <person name="Kucharzyk K."/>
            <person name="Murdoch R.W."/>
            <person name="Higgins S."/>
            <person name="Loffler F."/>
        </authorList>
    </citation>
    <scope>NUCLEOTIDE SEQUENCE</scope>
</reference>
<dbReference type="EC" id="3.4.24.-" evidence="13"/>
<keyword evidence="2" id="KW-1003">Cell membrane</keyword>
<organism evidence="13">
    <name type="scientific">bioreactor metagenome</name>
    <dbReference type="NCBI Taxonomy" id="1076179"/>
    <lineage>
        <taxon>unclassified sequences</taxon>
        <taxon>metagenomes</taxon>
        <taxon>ecological metagenomes</taxon>
    </lineage>
</organism>
<keyword evidence="6 13" id="KW-0378">Hydrolase</keyword>
<evidence type="ECO:0000256" key="10">
    <source>
        <dbReference type="ARBA" id="ARBA00023136"/>
    </source>
</evidence>
<evidence type="ECO:0000256" key="8">
    <source>
        <dbReference type="ARBA" id="ARBA00022989"/>
    </source>
</evidence>
<evidence type="ECO:0000256" key="3">
    <source>
        <dbReference type="ARBA" id="ARBA00022670"/>
    </source>
</evidence>
<keyword evidence="9" id="KW-0482">Metalloprotease</keyword>
<dbReference type="GO" id="GO:0004222">
    <property type="term" value="F:metalloendopeptidase activity"/>
    <property type="evidence" value="ECO:0007669"/>
    <property type="project" value="InterPro"/>
</dbReference>
<dbReference type="AlphaFoldDB" id="A0A644XGH4"/>
<dbReference type="InterPro" id="IPR001915">
    <property type="entry name" value="Peptidase_M48"/>
</dbReference>
<evidence type="ECO:0000256" key="4">
    <source>
        <dbReference type="ARBA" id="ARBA00022692"/>
    </source>
</evidence>
<evidence type="ECO:0000256" key="2">
    <source>
        <dbReference type="ARBA" id="ARBA00022475"/>
    </source>
</evidence>
<protein>
    <submittedName>
        <fullName evidence="13">Protease HtpX</fullName>
        <ecNumber evidence="13">3.4.24.-</ecNumber>
    </submittedName>
</protein>
<accession>A0A644XGH4</accession>
<dbReference type="PANTHER" id="PTHR43221:SF2">
    <property type="entry name" value="PROTEASE HTPX HOMOLOG"/>
    <property type="match status" value="1"/>
</dbReference>
<keyword evidence="8 11" id="KW-1133">Transmembrane helix</keyword>
<gene>
    <name evidence="13" type="primary">htpX_21</name>
    <name evidence="13" type="ORF">SDC9_61222</name>
</gene>
<comment type="cofactor">
    <cofactor evidence="1">
        <name>Zn(2+)</name>
        <dbReference type="ChEBI" id="CHEBI:29105"/>
    </cofactor>
</comment>
<feature type="transmembrane region" description="Helical" evidence="11">
    <location>
        <begin position="50"/>
        <end position="74"/>
    </location>
</feature>
<name>A0A644XGH4_9ZZZZ</name>
<evidence type="ECO:0000256" key="6">
    <source>
        <dbReference type="ARBA" id="ARBA00022801"/>
    </source>
</evidence>
<sequence length="342" mass="39605">MQFTKQQLETSFRKGFSLSRMMLFFQILIIGVFAFIYFSTDIEKVRNALLISAAIGLALWFFIIAWQILSLYSASVRIEQADSKMTGNYSVDEIRELVSLVIKEFKNKEIPNIYILDSKIVNAYAVDTWLVNFIRPFNAVYISKRAFECMSEGELKATLLHELGHFYRYDYAGNRLRIPRFLFMSLPFAFIVLIPHGWKFLFAAALAYIVLKIISFPAKRDDRIMEYLSDLFAAERVGKLNMINTLIILGNEYKKLEENEKVINKVAAKVNPGKKRVLIRWSDFDTVIVNSKIEPEEYDKFIAAILNENEAKVIDSTIDEDSVSHPSLTRRILFLHNNCDKL</sequence>
<feature type="transmembrane region" description="Helical" evidence="11">
    <location>
        <begin position="178"/>
        <end position="194"/>
    </location>
</feature>
<keyword evidence="7" id="KW-0862">Zinc</keyword>
<feature type="transmembrane region" description="Helical" evidence="11">
    <location>
        <begin position="21"/>
        <end position="38"/>
    </location>
</feature>
<dbReference type="Pfam" id="PF01435">
    <property type="entry name" value="Peptidase_M48"/>
    <property type="match status" value="1"/>
</dbReference>
<comment type="caution">
    <text evidence="13">The sequence shown here is derived from an EMBL/GenBank/DDBJ whole genome shotgun (WGS) entry which is preliminary data.</text>
</comment>
<keyword evidence="4 11" id="KW-0812">Transmembrane</keyword>
<proteinExistence type="predicted"/>
<dbReference type="InterPro" id="IPR050083">
    <property type="entry name" value="HtpX_protease"/>
</dbReference>
<dbReference type="GO" id="GO:0046872">
    <property type="term" value="F:metal ion binding"/>
    <property type="evidence" value="ECO:0007669"/>
    <property type="project" value="UniProtKB-KW"/>
</dbReference>
<dbReference type="PANTHER" id="PTHR43221">
    <property type="entry name" value="PROTEASE HTPX"/>
    <property type="match status" value="1"/>
</dbReference>
<keyword evidence="10 11" id="KW-0472">Membrane</keyword>
<feature type="domain" description="Peptidase M48" evidence="12">
    <location>
        <begin position="94"/>
        <end position="335"/>
    </location>
</feature>
<dbReference type="Gene3D" id="3.30.2010.10">
    <property type="entry name" value="Metalloproteases ('zincins'), catalytic domain"/>
    <property type="match status" value="1"/>
</dbReference>
<evidence type="ECO:0000259" key="12">
    <source>
        <dbReference type="Pfam" id="PF01435"/>
    </source>
</evidence>
<keyword evidence="5" id="KW-0479">Metal-binding</keyword>
<evidence type="ECO:0000256" key="5">
    <source>
        <dbReference type="ARBA" id="ARBA00022723"/>
    </source>
</evidence>
<keyword evidence="3 13" id="KW-0645">Protease</keyword>
<evidence type="ECO:0000256" key="11">
    <source>
        <dbReference type="SAM" id="Phobius"/>
    </source>
</evidence>